<dbReference type="SMART" id="SM00382">
    <property type="entry name" value="AAA"/>
    <property type="match status" value="1"/>
</dbReference>
<dbReference type="PANTHER" id="PTHR43394">
    <property type="entry name" value="ATP-DEPENDENT PERMEASE MDL1, MITOCHONDRIAL"/>
    <property type="match status" value="1"/>
</dbReference>
<evidence type="ECO:0000256" key="2">
    <source>
        <dbReference type="ARBA" id="ARBA00007577"/>
    </source>
</evidence>
<dbReference type="CDD" id="cd18576">
    <property type="entry name" value="ABC_6TM_bac_exporter_ABCB8_10_like"/>
    <property type="match status" value="1"/>
</dbReference>
<dbReference type="Pfam" id="PF00664">
    <property type="entry name" value="ABC_membrane"/>
    <property type="match status" value="1"/>
</dbReference>
<dbReference type="SUPFAM" id="SSF52540">
    <property type="entry name" value="P-loop containing nucleoside triphosphate hydrolases"/>
    <property type="match status" value="1"/>
</dbReference>
<dbReference type="GO" id="GO:0015421">
    <property type="term" value="F:ABC-type oligopeptide transporter activity"/>
    <property type="evidence" value="ECO:0007669"/>
    <property type="project" value="TreeGrafter"/>
</dbReference>
<dbReference type="PROSITE" id="PS00211">
    <property type="entry name" value="ABC_TRANSPORTER_1"/>
    <property type="match status" value="1"/>
</dbReference>
<dbReference type="GO" id="GO:0005886">
    <property type="term" value="C:plasma membrane"/>
    <property type="evidence" value="ECO:0007669"/>
    <property type="project" value="UniProtKB-SubCell"/>
</dbReference>
<evidence type="ECO:0000256" key="4">
    <source>
        <dbReference type="ARBA" id="ARBA00022692"/>
    </source>
</evidence>
<evidence type="ECO:0000256" key="8">
    <source>
        <dbReference type="ARBA" id="ARBA00023136"/>
    </source>
</evidence>
<proteinExistence type="inferred from homology"/>
<dbReference type="InterPro" id="IPR036640">
    <property type="entry name" value="ABC1_TM_sf"/>
</dbReference>
<feature type="domain" description="ABC transmembrane type-1" evidence="11">
    <location>
        <begin position="36"/>
        <end position="320"/>
    </location>
</feature>
<feature type="transmembrane region" description="Helical" evidence="9">
    <location>
        <begin position="149"/>
        <end position="171"/>
    </location>
</feature>
<evidence type="ECO:0000259" key="11">
    <source>
        <dbReference type="PROSITE" id="PS50929"/>
    </source>
</evidence>
<dbReference type="InterPro" id="IPR027417">
    <property type="entry name" value="P-loop_NTPase"/>
</dbReference>
<dbReference type="Proteomes" id="UP000534294">
    <property type="component" value="Unassembled WGS sequence"/>
</dbReference>
<reference evidence="12 13" key="1">
    <citation type="submission" date="2020-08" db="EMBL/GenBank/DDBJ databases">
        <title>Genomic Encyclopedia of Type Strains, Phase IV (KMG-IV): sequencing the most valuable type-strain genomes for metagenomic binning, comparative biology and taxonomic classification.</title>
        <authorList>
            <person name="Goeker M."/>
        </authorList>
    </citation>
    <scope>NUCLEOTIDE SEQUENCE [LARGE SCALE GENOMIC DNA]</scope>
    <source>
        <strain evidence="12 13">DSM 12251</strain>
    </source>
</reference>
<feature type="transmembrane region" description="Helical" evidence="9">
    <location>
        <begin position="74"/>
        <end position="96"/>
    </location>
</feature>
<evidence type="ECO:0000259" key="10">
    <source>
        <dbReference type="PROSITE" id="PS50893"/>
    </source>
</evidence>
<evidence type="ECO:0000256" key="5">
    <source>
        <dbReference type="ARBA" id="ARBA00022741"/>
    </source>
</evidence>
<accession>A0A7W7YKT6</accession>
<dbReference type="Gene3D" id="3.40.50.300">
    <property type="entry name" value="P-loop containing nucleotide triphosphate hydrolases"/>
    <property type="match status" value="1"/>
</dbReference>
<comment type="similarity">
    <text evidence="2">Belongs to the ABC transporter superfamily. ABCB family. Multidrug resistance exporter (TC 3.A.1.201) subfamily.</text>
</comment>
<dbReference type="PROSITE" id="PS50893">
    <property type="entry name" value="ABC_TRANSPORTER_2"/>
    <property type="match status" value="1"/>
</dbReference>
<evidence type="ECO:0000313" key="12">
    <source>
        <dbReference type="EMBL" id="MBB5038041.1"/>
    </source>
</evidence>
<evidence type="ECO:0000256" key="6">
    <source>
        <dbReference type="ARBA" id="ARBA00022840"/>
    </source>
</evidence>
<dbReference type="EMBL" id="JACHIF010000004">
    <property type="protein sequence ID" value="MBB5038041.1"/>
    <property type="molecule type" value="Genomic_DNA"/>
</dbReference>
<dbReference type="InterPro" id="IPR039421">
    <property type="entry name" value="Type_1_exporter"/>
</dbReference>
<comment type="subcellular location">
    <subcellularLocation>
        <location evidence="1">Cell membrane</location>
        <topology evidence="1">Multi-pass membrane protein</topology>
    </subcellularLocation>
</comment>
<sequence>MPDTPPTKKIWDRAAWRDASFFLRYLRPHFNVFIPALIALATTALLSVTFFKLTAEVVGKGLGGAKGPEWMAELQHSIFILAGIVTVQAFIAFWRIMLFAKASERALATLRRETYSRIIRLPMGTLNARRVGELASRLANDVESMRETLVVAIPMVIRHSVMLLGSLVLVLQISVKLALVMIATIPVVIVMIAIFGARIRKLTRKAQDDLATTQVVVEESLQSIISVKAFANEAHEMARYNQNLGNFLTTAIRAAAPRAAFVAFIIFAFSLALIVVTWVALRMLSEGQISSEELTQFAAFSAVIASSVGQFSELITQIQRTLGATDRVREILLEPTEPEAPDAPKVRFKGEIEMHDICFAYPTRPDAPVLREFSLQAKAGQRIALVGPSGSGKTTSISLLYRFYEPTSGRILIDGQPISEMALPTLRKNLALVPQEILLFGGSIRENIAYGKPDATEAEIIEAAKKANAHLFVEKLPEGYDTLVGERGTQLSGGQRQRIAIARAILADPAILILDEATSSLDAESERLVQDALDKLMENRTSIIIAHRLSTVRRCDQILVLSAGTIVERGTHEELVAKEGSLYGTLARLQLE</sequence>
<name>A0A7W7YKT6_9BACT</name>
<dbReference type="PANTHER" id="PTHR43394:SF1">
    <property type="entry name" value="ATP-BINDING CASSETTE SUB-FAMILY B MEMBER 10, MITOCHONDRIAL"/>
    <property type="match status" value="1"/>
</dbReference>
<dbReference type="Gene3D" id="1.20.1560.10">
    <property type="entry name" value="ABC transporter type 1, transmembrane domain"/>
    <property type="match status" value="1"/>
</dbReference>
<dbReference type="RefSeq" id="WP_184208491.1">
    <property type="nucleotide sequence ID" value="NZ_JACHIF010000004.1"/>
</dbReference>
<keyword evidence="6 12" id="KW-0067">ATP-binding</keyword>
<feature type="transmembrane region" description="Helical" evidence="9">
    <location>
        <begin position="259"/>
        <end position="281"/>
    </location>
</feature>
<evidence type="ECO:0000256" key="1">
    <source>
        <dbReference type="ARBA" id="ARBA00004651"/>
    </source>
</evidence>
<dbReference type="PROSITE" id="PS50929">
    <property type="entry name" value="ABC_TM1F"/>
    <property type="match status" value="1"/>
</dbReference>
<feature type="domain" description="ABC transporter" evidence="10">
    <location>
        <begin position="352"/>
        <end position="588"/>
    </location>
</feature>
<dbReference type="Pfam" id="PF00005">
    <property type="entry name" value="ABC_tran"/>
    <property type="match status" value="1"/>
</dbReference>
<protein>
    <submittedName>
        <fullName evidence="12">ATP-binding cassette subfamily B protein</fullName>
    </submittedName>
</protein>
<dbReference type="CDD" id="cd03249">
    <property type="entry name" value="ABC_MTABC3_MDL1_MDL2"/>
    <property type="match status" value="1"/>
</dbReference>
<organism evidence="12 13">
    <name type="scientific">Prosthecobacter dejongeii</name>
    <dbReference type="NCBI Taxonomy" id="48465"/>
    <lineage>
        <taxon>Bacteria</taxon>
        <taxon>Pseudomonadati</taxon>
        <taxon>Verrucomicrobiota</taxon>
        <taxon>Verrucomicrobiia</taxon>
        <taxon>Verrucomicrobiales</taxon>
        <taxon>Verrucomicrobiaceae</taxon>
        <taxon>Prosthecobacter</taxon>
    </lineage>
</organism>
<gene>
    <name evidence="12" type="ORF">HNQ64_002299</name>
</gene>
<feature type="transmembrane region" description="Helical" evidence="9">
    <location>
        <begin position="177"/>
        <end position="197"/>
    </location>
</feature>
<comment type="caution">
    <text evidence="12">The sequence shown here is derived from an EMBL/GenBank/DDBJ whole genome shotgun (WGS) entry which is preliminary data.</text>
</comment>
<feature type="transmembrane region" description="Helical" evidence="9">
    <location>
        <begin position="32"/>
        <end position="54"/>
    </location>
</feature>
<keyword evidence="4 9" id="KW-0812">Transmembrane</keyword>
<evidence type="ECO:0000256" key="7">
    <source>
        <dbReference type="ARBA" id="ARBA00022989"/>
    </source>
</evidence>
<dbReference type="InterPro" id="IPR011527">
    <property type="entry name" value="ABC1_TM_dom"/>
</dbReference>
<dbReference type="SUPFAM" id="SSF90123">
    <property type="entry name" value="ABC transporter transmembrane region"/>
    <property type="match status" value="1"/>
</dbReference>
<keyword evidence="7 9" id="KW-1133">Transmembrane helix</keyword>
<dbReference type="AlphaFoldDB" id="A0A7W7YKT6"/>
<dbReference type="GO" id="GO:0005524">
    <property type="term" value="F:ATP binding"/>
    <property type="evidence" value="ECO:0007669"/>
    <property type="project" value="UniProtKB-KW"/>
</dbReference>
<evidence type="ECO:0000256" key="9">
    <source>
        <dbReference type="SAM" id="Phobius"/>
    </source>
</evidence>
<keyword evidence="8 9" id="KW-0472">Membrane</keyword>
<dbReference type="GO" id="GO:0016887">
    <property type="term" value="F:ATP hydrolysis activity"/>
    <property type="evidence" value="ECO:0007669"/>
    <property type="project" value="InterPro"/>
</dbReference>
<dbReference type="FunFam" id="3.40.50.300:FF:000205">
    <property type="entry name" value="ABC transporter B family member 4"/>
    <property type="match status" value="1"/>
</dbReference>
<keyword evidence="13" id="KW-1185">Reference proteome</keyword>
<dbReference type="InterPro" id="IPR003593">
    <property type="entry name" value="AAA+_ATPase"/>
</dbReference>
<evidence type="ECO:0000256" key="3">
    <source>
        <dbReference type="ARBA" id="ARBA00022448"/>
    </source>
</evidence>
<dbReference type="InterPro" id="IPR017871">
    <property type="entry name" value="ABC_transporter-like_CS"/>
</dbReference>
<keyword evidence="5" id="KW-0547">Nucleotide-binding</keyword>
<keyword evidence="3" id="KW-0813">Transport</keyword>
<evidence type="ECO:0000313" key="13">
    <source>
        <dbReference type="Proteomes" id="UP000534294"/>
    </source>
</evidence>
<dbReference type="InterPro" id="IPR003439">
    <property type="entry name" value="ABC_transporter-like_ATP-bd"/>
</dbReference>